<dbReference type="RefSeq" id="WP_306960691.1">
    <property type="nucleotide sequence ID" value="NZ_JAUSRG010000003.1"/>
</dbReference>
<sequence>MSIKDRLTKFTKRFKLDSHHAIERFGLFFGVLSLAGLLVLTTSGASAFVAGRAQLADTALWTPSFTTSKTQLKGNVDGVYTNQPKNKTLVMMHFDDRAKISYNASDYQAFLLGSNEQLKSEKLATPGVSGSFYVFGSTGYVGVLLEAKQPFEQQVLNLTLRAKAELTFSQQQATGASTEDVVGDASFAKFDQWRVFINPGATGTKPLATLDAGNFDPARAFYEIALKNKENAARTALDTKLAEMRTNLTQISSYTDDLATTKVDGLFLHPPTVPTTVAGDEISGHSAAETTDKTSTLTLNAKSVVRGGFNFDWRSGNVYDGYLDGIVPKGKSYIEFLQAKAAETQGTDASASNGISDIQWTLSNGKSLTQDYRTSDVTMRPLTTAMNNLSQAYQDYSTNKAQYQGTLLLELLKLDVDLKDVRSNSTTNTGEGFLTIYR</sequence>
<dbReference type="AlphaFoldDB" id="A0AAW8D795"/>
<organism evidence="1 4">
    <name type="scientific">Arthrobacter bambusae</name>
    <dbReference type="NCBI Taxonomy" id="1338426"/>
    <lineage>
        <taxon>Bacteria</taxon>
        <taxon>Bacillati</taxon>
        <taxon>Actinomycetota</taxon>
        <taxon>Actinomycetes</taxon>
        <taxon>Micrococcales</taxon>
        <taxon>Micrococcaceae</taxon>
        <taxon>Arthrobacter</taxon>
    </lineage>
</organism>
<dbReference type="EMBL" id="JAUSRG010000003">
    <property type="protein sequence ID" value="MDP9904781.1"/>
    <property type="molecule type" value="Genomic_DNA"/>
</dbReference>
<dbReference type="Proteomes" id="UP001230951">
    <property type="component" value="Unassembled WGS sequence"/>
</dbReference>
<protein>
    <submittedName>
        <fullName evidence="1">Uncharacterized protein</fullName>
    </submittedName>
</protein>
<reference evidence="1 3" key="1">
    <citation type="submission" date="2023-07" db="EMBL/GenBank/DDBJ databases">
        <title>Sorghum-associated microbial communities from plants grown in Nebraska, USA.</title>
        <authorList>
            <person name="Schachtman D."/>
        </authorList>
    </citation>
    <scope>NUCLEOTIDE SEQUENCE</scope>
    <source>
        <strain evidence="1">DS1006</strain>
        <strain evidence="2 3">DS1016</strain>
    </source>
</reference>
<evidence type="ECO:0000313" key="1">
    <source>
        <dbReference type="EMBL" id="MDP9904781.1"/>
    </source>
</evidence>
<dbReference type="EMBL" id="JAUSTF010000004">
    <property type="protein sequence ID" value="MDQ0180790.1"/>
    <property type="molecule type" value="Genomic_DNA"/>
</dbReference>
<evidence type="ECO:0000313" key="3">
    <source>
        <dbReference type="Proteomes" id="UP001230951"/>
    </source>
</evidence>
<evidence type="ECO:0000313" key="4">
    <source>
        <dbReference type="Proteomes" id="UP001242995"/>
    </source>
</evidence>
<proteinExistence type="predicted"/>
<gene>
    <name evidence="1" type="ORF">J2S90_001736</name>
    <name evidence="2" type="ORF">J2S93_002217</name>
</gene>
<name>A0AAW8D795_9MICC</name>
<keyword evidence="3" id="KW-1185">Reference proteome</keyword>
<comment type="caution">
    <text evidence="1">The sequence shown here is derived from an EMBL/GenBank/DDBJ whole genome shotgun (WGS) entry which is preliminary data.</text>
</comment>
<accession>A0AAW8D795</accession>
<evidence type="ECO:0000313" key="2">
    <source>
        <dbReference type="EMBL" id="MDQ0180790.1"/>
    </source>
</evidence>
<dbReference type="Proteomes" id="UP001242995">
    <property type="component" value="Unassembled WGS sequence"/>
</dbReference>